<accession>A0A150JCH1</accession>
<dbReference type="SUPFAM" id="SSF57903">
    <property type="entry name" value="FYVE/PHD zinc finger"/>
    <property type="match status" value="1"/>
</dbReference>
<dbReference type="InterPro" id="IPR036869">
    <property type="entry name" value="J_dom_sf"/>
</dbReference>
<dbReference type="InterPro" id="IPR001623">
    <property type="entry name" value="DnaJ_domain"/>
</dbReference>
<dbReference type="Proteomes" id="UP000092420">
    <property type="component" value="Unassembled WGS sequence"/>
</dbReference>
<sequence length="313" mass="36733">MKILCPNCRAIIIFKGDEKYLSCLNCGLKIKMPRKKDSSKVEPNLIERCSICEKIIKFSKNKRRCPVCGQKVCSSCWNYSRLVCKKCLEEGITTRSLYTLKERNSRPKLFLREEFIEEIKEGEITSIPIKVKNLGNEDALNVKVEIRSSPNITTIESAEIGKIEKEKEKKCILRFTSKYSGEGYIEILLSYEDYGKNKFFESIKTKFKIKEKKKSEEKKWDYQKWSYSSKKEEGKEESIKKESDSLEMLLKKFGCPPDATIEEIKKRKKILNMMFHPDFNVNKPDQVKKEMEDMLKEINETYQKILIKKGVFK</sequence>
<organism evidence="1 3">
    <name type="scientific">Candidatus Methanofastidiosum methylothiophilum</name>
    <dbReference type="NCBI Taxonomy" id="1705564"/>
    <lineage>
        <taxon>Archaea</taxon>
        <taxon>Methanobacteriati</taxon>
        <taxon>Methanobacteriota</taxon>
        <taxon>Stenosarchaea group</taxon>
        <taxon>Candidatus Methanofastidiosia</taxon>
        <taxon>Candidatus Methanofastidiosales</taxon>
        <taxon>Candidatus Methanofastidiosaceae</taxon>
        <taxon>Candidatus Methanofastidiosum</taxon>
    </lineage>
</organism>
<dbReference type="CDD" id="cd06257">
    <property type="entry name" value="DnaJ"/>
    <property type="match status" value="1"/>
</dbReference>
<comment type="caution">
    <text evidence="1">The sequence shown here is derived from an EMBL/GenBank/DDBJ whole genome shotgun (WGS) entry which is preliminary data.</text>
</comment>
<accession>A0A150JHQ9</accession>
<reference evidence="1 3" key="1">
    <citation type="journal article" date="2016" name="ISME J.">
        <title>Chasing the elusive Euryarchaeota class WSA2: genomes reveal a uniquely fastidious methyl-reducing methanogen.</title>
        <authorList>
            <person name="Nobu M.K."/>
            <person name="Narihiro T."/>
            <person name="Kuroda K."/>
            <person name="Mei R."/>
            <person name="Liu W.T."/>
        </authorList>
    </citation>
    <scope>NUCLEOTIDE SEQUENCE [LARGE SCALE GENOMIC DNA]</scope>
    <source>
        <strain evidence="1">ADurb1013_Bin02101</strain>
        <strain evidence="2">ADurb1213_Bin02801</strain>
    </source>
</reference>
<evidence type="ECO:0008006" key="4">
    <source>
        <dbReference type="Google" id="ProtNLM"/>
    </source>
</evidence>
<dbReference type="AlphaFoldDB" id="A0A150JHQ9"/>
<dbReference type="EMBL" id="LNJE01000003">
    <property type="protein sequence ID" value="KYC58291.1"/>
    <property type="molecule type" value="Genomic_DNA"/>
</dbReference>
<protein>
    <recommendedName>
        <fullName evidence="4">DnaJ domain protein</fullName>
    </recommendedName>
</protein>
<accession>A0A150JMD6</accession>
<gene>
    <name evidence="1" type="ORF">AN188_00563</name>
    <name evidence="2" type="ORF">APG09_00309</name>
</gene>
<evidence type="ECO:0000313" key="1">
    <source>
        <dbReference type="EMBL" id="KYC54937.1"/>
    </source>
</evidence>
<dbReference type="SUPFAM" id="SSF46565">
    <property type="entry name" value="Chaperone J-domain"/>
    <property type="match status" value="1"/>
</dbReference>
<dbReference type="Gene3D" id="1.10.287.110">
    <property type="entry name" value="DnaJ domain"/>
    <property type="match status" value="1"/>
</dbReference>
<name>A0A150JHQ9_9EURY</name>
<proteinExistence type="predicted"/>
<dbReference type="EMBL" id="LNJB01000005">
    <property type="protein sequence ID" value="KYC54937.1"/>
    <property type="molecule type" value="Genomic_DNA"/>
</dbReference>
<dbReference type="InterPro" id="IPR011011">
    <property type="entry name" value="Znf_FYVE_PHD"/>
</dbReference>
<evidence type="ECO:0000313" key="2">
    <source>
        <dbReference type="EMBL" id="KYC58291.1"/>
    </source>
</evidence>
<evidence type="ECO:0000313" key="3">
    <source>
        <dbReference type="Proteomes" id="UP000092420"/>
    </source>
</evidence>